<dbReference type="SUPFAM" id="SSF103506">
    <property type="entry name" value="Mitochondrial carrier"/>
    <property type="match status" value="1"/>
</dbReference>
<dbReference type="Proteomes" id="UP001642484">
    <property type="component" value="Unassembled WGS sequence"/>
</dbReference>
<evidence type="ECO:0000256" key="5">
    <source>
        <dbReference type="ARBA" id="ARBA00022737"/>
    </source>
</evidence>
<feature type="repeat" description="Solcar" evidence="8">
    <location>
        <begin position="252"/>
        <end position="345"/>
    </location>
</feature>
<dbReference type="Gene3D" id="1.50.40.10">
    <property type="entry name" value="Mitochondrial carrier domain"/>
    <property type="match status" value="2"/>
</dbReference>
<evidence type="ECO:0000256" key="8">
    <source>
        <dbReference type="PROSITE-ProRule" id="PRU00282"/>
    </source>
</evidence>
<dbReference type="Pfam" id="PF00153">
    <property type="entry name" value="Mito_carr"/>
    <property type="match status" value="2"/>
</dbReference>
<evidence type="ECO:0000256" key="9">
    <source>
        <dbReference type="RuleBase" id="RU000488"/>
    </source>
</evidence>
<keyword evidence="7 8" id="KW-0472">Membrane</keyword>
<evidence type="ECO:0000256" key="1">
    <source>
        <dbReference type="ARBA" id="ARBA00004141"/>
    </source>
</evidence>
<dbReference type="InterPro" id="IPR023395">
    <property type="entry name" value="MCP_dom_sf"/>
</dbReference>
<dbReference type="PANTHER" id="PTHR45618">
    <property type="entry name" value="MITOCHONDRIAL DICARBOXYLATE CARRIER-RELATED"/>
    <property type="match status" value="1"/>
</dbReference>
<keyword evidence="11" id="KW-1185">Reference proteome</keyword>
<keyword evidence="3 9" id="KW-0813">Transport</keyword>
<feature type="repeat" description="Solcar" evidence="8">
    <location>
        <begin position="13"/>
        <end position="103"/>
    </location>
</feature>
<comment type="similarity">
    <text evidence="2 9">Belongs to the mitochondrial carrier (TC 2.A.29) family.</text>
</comment>
<evidence type="ECO:0000313" key="10">
    <source>
        <dbReference type="EMBL" id="CAK9017138.1"/>
    </source>
</evidence>
<sequence length="352" mass="37571">MAMAELPTGAKPRQLLANLAASSSTGFVVSSLSHPIDTLKCRWQVAGKASQTRHVNVFGFARLVLLQEGIFTGLWRPGLLPNVVSMACCIGLRNGLYASFRDGFCRLRRSATGNADKAGAGGTPSAAEVLQVLRLPRKSSLRCSKRRACEMRTGYIIASPLLQVKTQMQAEAGKIGPDGLYVTGLLCGRAPTYQSTSKALRSLVASSPGPLHAIQTLWRGAGVIVARGSTLSASQLMAYDQSKTKLKSSLPDGPCLHLISSTIAAVVGTTCHMPFDVVLTVYQSAHSLGGERLARYGRHGPLGCAMALVQESGPLVLLRGWVPAFLRLLPVTLFSFGLYEQLRQLFGIGCMD</sequence>
<keyword evidence="4 8" id="KW-0812">Transmembrane</keyword>
<dbReference type="InterPro" id="IPR050391">
    <property type="entry name" value="Mito_Metabolite_Transporter"/>
</dbReference>
<dbReference type="InterPro" id="IPR018108">
    <property type="entry name" value="MCP_transmembrane"/>
</dbReference>
<evidence type="ECO:0000256" key="6">
    <source>
        <dbReference type="ARBA" id="ARBA00022989"/>
    </source>
</evidence>
<keyword evidence="6" id="KW-1133">Transmembrane helix</keyword>
<keyword evidence="5" id="KW-0677">Repeat</keyword>
<dbReference type="EMBL" id="CAXAMN010006280">
    <property type="protein sequence ID" value="CAK9017138.1"/>
    <property type="molecule type" value="Genomic_DNA"/>
</dbReference>
<organism evidence="10 11">
    <name type="scientific">Durusdinium trenchii</name>
    <dbReference type="NCBI Taxonomy" id="1381693"/>
    <lineage>
        <taxon>Eukaryota</taxon>
        <taxon>Sar</taxon>
        <taxon>Alveolata</taxon>
        <taxon>Dinophyceae</taxon>
        <taxon>Suessiales</taxon>
        <taxon>Symbiodiniaceae</taxon>
        <taxon>Durusdinium</taxon>
    </lineage>
</organism>
<reference evidence="10 11" key="1">
    <citation type="submission" date="2024-02" db="EMBL/GenBank/DDBJ databases">
        <authorList>
            <person name="Chen Y."/>
            <person name="Shah S."/>
            <person name="Dougan E. K."/>
            <person name="Thang M."/>
            <person name="Chan C."/>
        </authorList>
    </citation>
    <scope>NUCLEOTIDE SEQUENCE [LARGE SCALE GENOMIC DNA]</scope>
</reference>
<proteinExistence type="inferred from homology"/>
<evidence type="ECO:0000256" key="7">
    <source>
        <dbReference type="ARBA" id="ARBA00023136"/>
    </source>
</evidence>
<gene>
    <name evidence="10" type="ORF">CCMP2556_LOCUS12758</name>
</gene>
<dbReference type="PROSITE" id="PS50920">
    <property type="entry name" value="SOLCAR"/>
    <property type="match status" value="2"/>
</dbReference>
<comment type="caution">
    <text evidence="10">The sequence shown here is derived from an EMBL/GenBank/DDBJ whole genome shotgun (WGS) entry which is preliminary data.</text>
</comment>
<protein>
    <submittedName>
        <fullName evidence="10">Uncharacterized protein</fullName>
    </submittedName>
</protein>
<evidence type="ECO:0000256" key="3">
    <source>
        <dbReference type="ARBA" id="ARBA00022448"/>
    </source>
</evidence>
<evidence type="ECO:0000256" key="4">
    <source>
        <dbReference type="ARBA" id="ARBA00022692"/>
    </source>
</evidence>
<comment type="subcellular location">
    <subcellularLocation>
        <location evidence="1">Membrane</location>
        <topology evidence="1">Multi-pass membrane protein</topology>
    </subcellularLocation>
</comment>
<evidence type="ECO:0000256" key="2">
    <source>
        <dbReference type="ARBA" id="ARBA00006375"/>
    </source>
</evidence>
<evidence type="ECO:0000313" key="11">
    <source>
        <dbReference type="Proteomes" id="UP001642484"/>
    </source>
</evidence>
<name>A0ABP0JRY6_9DINO</name>
<accession>A0ABP0JRY6</accession>